<reference evidence="1 2" key="1">
    <citation type="journal article" date="2015" name="Genome Biol. Evol.">
        <title>The genome of winter moth (Operophtera brumata) provides a genomic perspective on sexual dimorphism and phenology.</title>
        <authorList>
            <person name="Derks M.F."/>
            <person name="Smit S."/>
            <person name="Salis L."/>
            <person name="Schijlen E."/>
            <person name="Bossers A."/>
            <person name="Mateman C."/>
            <person name="Pijl A.S."/>
            <person name="de Ridder D."/>
            <person name="Groenen M.A."/>
            <person name="Visser M.E."/>
            <person name="Megens H.J."/>
        </authorList>
    </citation>
    <scope>NUCLEOTIDE SEQUENCE [LARGE SCALE GENOMIC DNA]</scope>
    <source>
        <strain evidence="1">WM2013NL</strain>
        <tissue evidence="1">Head and thorax</tissue>
    </source>
</reference>
<dbReference type="STRING" id="104452.A0A0L7KUW3"/>
<accession>A0A0L7KUW3</accession>
<dbReference type="Gene3D" id="2.40.70.10">
    <property type="entry name" value="Acid Proteases"/>
    <property type="match status" value="1"/>
</dbReference>
<proteinExistence type="predicted"/>
<evidence type="ECO:0000313" key="2">
    <source>
        <dbReference type="Proteomes" id="UP000037510"/>
    </source>
</evidence>
<dbReference type="InterPro" id="IPR021109">
    <property type="entry name" value="Peptidase_aspartic_dom_sf"/>
</dbReference>
<keyword evidence="2" id="KW-1185">Reference proteome</keyword>
<organism evidence="1 2">
    <name type="scientific">Operophtera brumata</name>
    <name type="common">Winter moth</name>
    <name type="synonym">Phalaena brumata</name>
    <dbReference type="NCBI Taxonomy" id="104452"/>
    <lineage>
        <taxon>Eukaryota</taxon>
        <taxon>Metazoa</taxon>
        <taxon>Ecdysozoa</taxon>
        <taxon>Arthropoda</taxon>
        <taxon>Hexapoda</taxon>
        <taxon>Insecta</taxon>
        <taxon>Pterygota</taxon>
        <taxon>Neoptera</taxon>
        <taxon>Endopterygota</taxon>
        <taxon>Lepidoptera</taxon>
        <taxon>Glossata</taxon>
        <taxon>Ditrysia</taxon>
        <taxon>Geometroidea</taxon>
        <taxon>Geometridae</taxon>
        <taxon>Larentiinae</taxon>
        <taxon>Operophtera</taxon>
    </lineage>
</organism>
<evidence type="ECO:0000313" key="1">
    <source>
        <dbReference type="EMBL" id="KOB67047.1"/>
    </source>
</evidence>
<name>A0A0L7KUW3_OPEBR</name>
<dbReference type="Proteomes" id="UP000037510">
    <property type="component" value="Unassembled WGS sequence"/>
</dbReference>
<protein>
    <submittedName>
        <fullName evidence="1">Uncharacterized protein</fullName>
    </submittedName>
</protein>
<sequence>MDSENFNLKTAIALLPIMTGQEHVTRALIDGVGVDFYSSLLCDSAKNVLTSFVLKTRLSDVGKFYLKSEYSDVNQMVNDMREYLLPRKSHVCLQMQLSNCKQESRTIEEFGAEIENLLVDLTLAQLDFLGSYENRNILHPINEKIAIQCFSDGISNYRLRLIMACRQFKTLREAIQEASDEYIMMEILEKNRVRNFEYERSIGYRNKKKFFAKKIIVEKETDSFKKRLTRSSWTKYNQINDYRRKPYYKKQPVCREPLEKLQFQQAQRIPTPDADVPSVRRTSIPKCADTNNFSKTNVMKFEYDMNNGKTVNFNVKNESSKFLIDKKANLCVLKYECIRKNAELLKLLKKDRIDIKCAGEKLEYEGYIDLNLESNGVEFQQKFYVIRQLQCATSGIIGNNFLQKYKAYLNLVENTLKLEQNNKTIIMEIRDINRQRG</sequence>
<dbReference type="AlphaFoldDB" id="A0A0L7KUW3"/>
<gene>
    <name evidence="1" type="ORF">OBRU01_20655</name>
</gene>
<dbReference type="EMBL" id="JTDY01005403">
    <property type="protein sequence ID" value="KOB67047.1"/>
    <property type="molecule type" value="Genomic_DNA"/>
</dbReference>
<comment type="caution">
    <text evidence="1">The sequence shown here is derived from an EMBL/GenBank/DDBJ whole genome shotgun (WGS) entry which is preliminary data.</text>
</comment>